<organism evidence="3 4">
    <name type="scientific">Hartmannibacter diazotrophicus</name>
    <dbReference type="NCBI Taxonomy" id="1482074"/>
    <lineage>
        <taxon>Bacteria</taxon>
        <taxon>Pseudomonadati</taxon>
        <taxon>Pseudomonadota</taxon>
        <taxon>Alphaproteobacteria</taxon>
        <taxon>Hyphomicrobiales</taxon>
        <taxon>Pleomorphomonadaceae</taxon>
        <taxon>Hartmannibacter</taxon>
    </lineage>
</organism>
<dbReference type="RefSeq" id="WP_099555693.1">
    <property type="nucleotide sequence ID" value="NZ_LT960614.1"/>
</dbReference>
<evidence type="ECO:0000313" key="4">
    <source>
        <dbReference type="Proteomes" id="UP000223606"/>
    </source>
</evidence>
<proteinExistence type="predicted"/>
<evidence type="ECO:0000256" key="2">
    <source>
        <dbReference type="SAM" id="Phobius"/>
    </source>
</evidence>
<feature type="transmembrane region" description="Helical" evidence="2">
    <location>
        <begin position="44"/>
        <end position="63"/>
    </location>
</feature>
<feature type="transmembrane region" description="Helical" evidence="2">
    <location>
        <begin position="69"/>
        <end position="90"/>
    </location>
</feature>
<dbReference type="EMBL" id="LT960614">
    <property type="protein sequence ID" value="SON55135.1"/>
    <property type="molecule type" value="Genomic_DNA"/>
</dbReference>
<name>A0A2C9D6J6_9HYPH</name>
<evidence type="ECO:0000313" key="3">
    <source>
        <dbReference type="EMBL" id="SON55135.1"/>
    </source>
</evidence>
<sequence>MSEPDAPREHDPVESAAERDAARRKAGIEAPEPSLGARLGQIGALGWITIMPILIGLYIGHLIDVAVDGGITFSAALIMVGAAVGLWSGWRWMNRS</sequence>
<dbReference type="Proteomes" id="UP000223606">
    <property type="component" value="Chromosome 1"/>
</dbReference>
<keyword evidence="2" id="KW-0472">Membrane</keyword>
<dbReference type="Pfam" id="PF09527">
    <property type="entry name" value="ATPase_gene1"/>
    <property type="match status" value="1"/>
</dbReference>
<keyword evidence="2" id="KW-0812">Transmembrane</keyword>
<gene>
    <name evidence="3" type="ORF">HDIA_1594</name>
</gene>
<feature type="compositionally biased region" description="Basic and acidic residues" evidence="1">
    <location>
        <begin position="1"/>
        <end position="27"/>
    </location>
</feature>
<feature type="region of interest" description="Disordered" evidence="1">
    <location>
        <begin position="1"/>
        <end position="29"/>
    </location>
</feature>
<reference evidence="4" key="1">
    <citation type="submission" date="2017-09" db="EMBL/GenBank/DDBJ databases">
        <title>Genome sequence of Nannocystis excedens DSM 71.</title>
        <authorList>
            <person name="Blom J."/>
        </authorList>
    </citation>
    <scope>NUCLEOTIDE SEQUENCE [LARGE SCALE GENOMIC DNA]</scope>
    <source>
        <strain evidence="4">type strain: E19</strain>
    </source>
</reference>
<dbReference type="AlphaFoldDB" id="A0A2C9D6J6"/>
<dbReference type="OrthoDB" id="466056at2"/>
<accession>A0A2C9D6J6</accession>
<protein>
    <submittedName>
        <fullName evidence="3">Putative F0F1-ATPase subunit</fullName>
    </submittedName>
</protein>
<dbReference type="InterPro" id="IPR032820">
    <property type="entry name" value="ATPase_put"/>
</dbReference>
<keyword evidence="4" id="KW-1185">Reference proteome</keyword>
<dbReference type="KEGG" id="hdi:HDIA_1594"/>
<keyword evidence="2" id="KW-1133">Transmembrane helix</keyword>
<evidence type="ECO:0000256" key="1">
    <source>
        <dbReference type="SAM" id="MobiDB-lite"/>
    </source>
</evidence>